<evidence type="ECO:0000256" key="3">
    <source>
        <dbReference type="ARBA" id="ARBA00022840"/>
    </source>
</evidence>
<keyword evidence="2" id="KW-0547">Nucleotide-binding</keyword>
<reference evidence="5 6" key="1">
    <citation type="submission" date="2015-05" db="EMBL/GenBank/DDBJ databases">
        <title>Draft genome sequence of the bacterium Gordonia jacobaea a new member of the Gordonia genus.</title>
        <authorList>
            <person name="Jimenez-Galisteo G."/>
            <person name="Dominguez A."/>
            <person name="Munoz E."/>
            <person name="Vinas M."/>
        </authorList>
    </citation>
    <scope>NUCLEOTIDE SEQUENCE [LARGE SCALE GENOMIC DNA]</scope>
    <source>
        <strain evidence="6">mv1</strain>
    </source>
</reference>
<feature type="domain" description="ABC transporter" evidence="4">
    <location>
        <begin position="3"/>
        <end position="234"/>
    </location>
</feature>
<name>A0ABR5IEY0_9ACTN</name>
<dbReference type="Proteomes" id="UP000037247">
    <property type="component" value="Unassembled WGS sequence"/>
</dbReference>
<evidence type="ECO:0000256" key="2">
    <source>
        <dbReference type="ARBA" id="ARBA00022741"/>
    </source>
</evidence>
<gene>
    <name evidence="5" type="ORF">ABW18_08390</name>
</gene>
<proteinExistence type="predicted"/>
<dbReference type="Pfam" id="PF00005">
    <property type="entry name" value="ABC_tran"/>
    <property type="match status" value="1"/>
</dbReference>
<evidence type="ECO:0000313" key="5">
    <source>
        <dbReference type="EMBL" id="KNA92151.1"/>
    </source>
</evidence>
<evidence type="ECO:0000256" key="1">
    <source>
        <dbReference type="ARBA" id="ARBA00022448"/>
    </source>
</evidence>
<evidence type="ECO:0000259" key="4">
    <source>
        <dbReference type="PROSITE" id="PS50893"/>
    </source>
</evidence>
<dbReference type="InterPro" id="IPR003439">
    <property type="entry name" value="ABC_transporter-like_ATP-bd"/>
</dbReference>
<dbReference type="RefSeq" id="WP_049698485.1">
    <property type="nucleotide sequence ID" value="NZ_LDTZ01000015.1"/>
</dbReference>
<dbReference type="EMBL" id="LDTZ01000015">
    <property type="protein sequence ID" value="KNA92151.1"/>
    <property type="molecule type" value="Genomic_DNA"/>
</dbReference>
<organism evidence="5 6">
    <name type="scientific">Gordonia jacobaea</name>
    <dbReference type="NCBI Taxonomy" id="122202"/>
    <lineage>
        <taxon>Bacteria</taxon>
        <taxon>Bacillati</taxon>
        <taxon>Actinomycetota</taxon>
        <taxon>Actinomycetes</taxon>
        <taxon>Mycobacteriales</taxon>
        <taxon>Gordoniaceae</taxon>
        <taxon>Gordonia</taxon>
    </lineage>
</organism>
<sequence>MKLELEGVRISYGSHTVINGLDWSVGADGLVSALLGPSGCGKSTLIRAIAGLEEVERGSIRLDGTDLVRVPAHRRDFGVVFQDGQLFGGRSVGANVAYGLKARHMGRSQIAERVAEMLELVQLPGFERRAVDELSGGQAQRVALARALAPHPRLLLLDEPLAALDRRLRDELAVDIGRAVRATETPAILVTHDHTEAALVADAISVMRSGDIVQTSPPARLWKRPVDAWTAQFLGCTTIIPARRTDGAISTPLGLVDPRELGIECGWESGELGLRAESLVAERPGVQHASGDAASVRGEVVVVADLPAGQRVRVSTSVGEVDAVSLDVVRVGDSVALRLRPEHVAVVGT</sequence>
<keyword evidence="3" id="KW-0067">ATP-binding</keyword>
<keyword evidence="6" id="KW-1185">Reference proteome</keyword>
<dbReference type="Gene3D" id="3.40.50.300">
    <property type="entry name" value="P-loop containing nucleotide triphosphate hydrolases"/>
    <property type="match status" value="1"/>
</dbReference>
<dbReference type="PROSITE" id="PS00211">
    <property type="entry name" value="ABC_TRANSPORTER_1"/>
    <property type="match status" value="1"/>
</dbReference>
<dbReference type="SMART" id="SM00382">
    <property type="entry name" value="AAA"/>
    <property type="match status" value="1"/>
</dbReference>
<dbReference type="PANTHER" id="PTHR42781">
    <property type="entry name" value="SPERMIDINE/PUTRESCINE IMPORT ATP-BINDING PROTEIN POTA"/>
    <property type="match status" value="1"/>
</dbReference>
<dbReference type="SUPFAM" id="SSF52540">
    <property type="entry name" value="P-loop containing nucleoside triphosphate hydrolases"/>
    <property type="match status" value="1"/>
</dbReference>
<dbReference type="InterPro" id="IPR017871">
    <property type="entry name" value="ABC_transporter-like_CS"/>
</dbReference>
<keyword evidence="1" id="KW-0813">Transport</keyword>
<accession>A0ABR5IEY0</accession>
<dbReference type="InterPro" id="IPR003593">
    <property type="entry name" value="AAA+_ATPase"/>
</dbReference>
<dbReference type="PROSITE" id="PS50893">
    <property type="entry name" value="ABC_TRANSPORTER_2"/>
    <property type="match status" value="1"/>
</dbReference>
<protein>
    <submittedName>
        <fullName evidence="5">ABC transporter</fullName>
    </submittedName>
</protein>
<dbReference type="InterPro" id="IPR050093">
    <property type="entry name" value="ABC_SmlMolc_Importer"/>
</dbReference>
<comment type="caution">
    <text evidence="5">The sequence shown here is derived from an EMBL/GenBank/DDBJ whole genome shotgun (WGS) entry which is preliminary data.</text>
</comment>
<dbReference type="PANTHER" id="PTHR42781:SF4">
    <property type="entry name" value="SPERMIDINE_PUTRESCINE IMPORT ATP-BINDING PROTEIN POTA"/>
    <property type="match status" value="1"/>
</dbReference>
<evidence type="ECO:0000313" key="6">
    <source>
        <dbReference type="Proteomes" id="UP000037247"/>
    </source>
</evidence>
<dbReference type="InterPro" id="IPR027417">
    <property type="entry name" value="P-loop_NTPase"/>
</dbReference>